<gene>
    <name evidence="5" type="ORF">SAMN05444365_105267</name>
</gene>
<name>A0A1H3Q7D6_9ACTN</name>
<keyword evidence="6" id="KW-1185">Reference proteome</keyword>
<evidence type="ECO:0000256" key="1">
    <source>
        <dbReference type="PIRSR" id="PIRSR637460-1"/>
    </source>
</evidence>
<feature type="disulfide bond" evidence="2">
    <location>
        <begin position="180"/>
        <end position="228"/>
    </location>
</feature>
<dbReference type="GO" id="GO:0004806">
    <property type="term" value="F:triacylglycerol lipase activity"/>
    <property type="evidence" value="ECO:0007669"/>
    <property type="project" value="TreeGrafter"/>
</dbReference>
<dbReference type="Pfam" id="PF13472">
    <property type="entry name" value="Lipase_GDSL_2"/>
    <property type="match status" value="1"/>
</dbReference>
<evidence type="ECO:0000256" key="2">
    <source>
        <dbReference type="PIRSR" id="PIRSR637460-2"/>
    </source>
</evidence>
<feature type="disulfide bond" evidence="2">
    <location>
        <begin position="122"/>
        <end position="130"/>
    </location>
</feature>
<sequence>MRLRPPLVRAALALTLALTGLAIAAPAQAAPALTYAALGDSYSSGTGAPPYDSSGCERSQRAYAPLWASANAVTSFRFVACSGAVTADVRNNQVSALDTSVNRVTITIGGNDAGFASVLTTCQLGSDSACATAVNNGKAFASNQLPARLDQTYAAIRSRAPSARLIVLGYPRIFELTSSCGLFGMSLYKRTVINSGADHLASVIAARAAAAGATYVDVRSAFAGHGVCAGSPWINGLTLNSSAYHPNANGYRYGYLAALTAAGV</sequence>
<dbReference type="OrthoDB" id="5503950at2"/>
<evidence type="ECO:0000313" key="6">
    <source>
        <dbReference type="Proteomes" id="UP000242415"/>
    </source>
</evidence>
<dbReference type="Gene3D" id="3.40.50.1110">
    <property type="entry name" value="SGNH hydrolase"/>
    <property type="match status" value="1"/>
</dbReference>
<evidence type="ECO:0000259" key="4">
    <source>
        <dbReference type="Pfam" id="PF13472"/>
    </source>
</evidence>
<dbReference type="CDD" id="cd01823">
    <property type="entry name" value="SEST_like"/>
    <property type="match status" value="1"/>
</dbReference>
<dbReference type="AlphaFoldDB" id="A0A1H3Q7D6"/>
<feature type="active site" evidence="1">
    <location>
        <position position="245"/>
    </location>
</feature>
<feature type="domain" description="SGNH hydrolase-type esterase" evidence="4">
    <location>
        <begin position="37"/>
        <end position="252"/>
    </location>
</feature>
<dbReference type="InterPro" id="IPR013830">
    <property type="entry name" value="SGNH_hydro"/>
</dbReference>
<feature type="chain" id="PRO_5017223615" evidence="3">
    <location>
        <begin position="30"/>
        <end position="264"/>
    </location>
</feature>
<keyword evidence="2" id="KW-1015">Disulfide bond</keyword>
<keyword evidence="3" id="KW-0732">Signal</keyword>
<feature type="disulfide bond" evidence="2">
    <location>
        <begin position="56"/>
        <end position="81"/>
    </location>
</feature>
<dbReference type="Proteomes" id="UP000242415">
    <property type="component" value="Unassembled WGS sequence"/>
</dbReference>
<dbReference type="RefSeq" id="WP_091557610.1">
    <property type="nucleotide sequence ID" value="NZ_FNPH01000005.1"/>
</dbReference>
<evidence type="ECO:0000256" key="3">
    <source>
        <dbReference type="SAM" id="SignalP"/>
    </source>
</evidence>
<dbReference type="GO" id="GO:0019433">
    <property type="term" value="P:triglyceride catabolic process"/>
    <property type="evidence" value="ECO:0007669"/>
    <property type="project" value="TreeGrafter"/>
</dbReference>
<dbReference type="PANTHER" id="PTHR37981">
    <property type="entry name" value="LIPASE 2"/>
    <property type="match status" value="1"/>
</dbReference>
<organism evidence="5 6">
    <name type="scientific">Micromonospora pattaloongensis</name>
    <dbReference type="NCBI Taxonomy" id="405436"/>
    <lineage>
        <taxon>Bacteria</taxon>
        <taxon>Bacillati</taxon>
        <taxon>Actinomycetota</taxon>
        <taxon>Actinomycetes</taxon>
        <taxon>Micromonosporales</taxon>
        <taxon>Micromonosporaceae</taxon>
        <taxon>Micromonospora</taxon>
    </lineage>
</organism>
<reference evidence="6" key="1">
    <citation type="submission" date="2016-10" db="EMBL/GenBank/DDBJ databases">
        <authorList>
            <person name="Varghese N."/>
            <person name="Submissions S."/>
        </authorList>
    </citation>
    <scope>NUCLEOTIDE SEQUENCE [LARGE SCALE GENOMIC DNA]</scope>
    <source>
        <strain evidence="6">DSM 45245</strain>
    </source>
</reference>
<feature type="active site" description="Nucleophile" evidence="1">
    <location>
        <position position="41"/>
    </location>
</feature>
<protein>
    <submittedName>
        <fullName evidence="5">Lysophospholipase L1</fullName>
    </submittedName>
</protein>
<dbReference type="EMBL" id="FNPH01000005">
    <property type="protein sequence ID" value="SDZ09081.1"/>
    <property type="molecule type" value="Genomic_DNA"/>
</dbReference>
<dbReference type="InterPro" id="IPR037460">
    <property type="entry name" value="SEST-like"/>
</dbReference>
<dbReference type="PANTHER" id="PTHR37981:SF1">
    <property type="entry name" value="SGNH HYDROLASE-TYPE ESTERASE DOMAIN-CONTAINING PROTEIN"/>
    <property type="match status" value="1"/>
</dbReference>
<accession>A0A1H3Q7D6</accession>
<dbReference type="STRING" id="405436.SAMN05444365_105267"/>
<feature type="signal peptide" evidence="3">
    <location>
        <begin position="1"/>
        <end position="29"/>
    </location>
</feature>
<dbReference type="SUPFAM" id="SSF52266">
    <property type="entry name" value="SGNH hydrolase"/>
    <property type="match status" value="1"/>
</dbReference>
<proteinExistence type="predicted"/>
<evidence type="ECO:0000313" key="5">
    <source>
        <dbReference type="EMBL" id="SDZ09081.1"/>
    </source>
</evidence>
<dbReference type="InterPro" id="IPR036514">
    <property type="entry name" value="SGNH_hydro_sf"/>
</dbReference>